<dbReference type="PANTHER" id="PTHR11161">
    <property type="entry name" value="O-ACYLTRANSFERASE"/>
    <property type="match status" value="1"/>
</dbReference>
<evidence type="ECO:0000313" key="3">
    <source>
        <dbReference type="Proteomes" id="UP001154078"/>
    </source>
</evidence>
<evidence type="ECO:0000256" key="1">
    <source>
        <dbReference type="SAM" id="Phobius"/>
    </source>
</evidence>
<feature type="transmembrane region" description="Helical" evidence="1">
    <location>
        <begin position="98"/>
        <end position="123"/>
    </location>
</feature>
<keyword evidence="3" id="KW-1185">Reference proteome</keyword>
<dbReference type="OrthoDB" id="10006435at2759"/>
<dbReference type="PANTHER" id="PTHR11161:SF71">
    <property type="entry name" value="NOSE RESISTANT-TO-FLUOXETINE PROTEIN N-TERMINAL DOMAIN-CONTAINING PROTEIN"/>
    <property type="match status" value="1"/>
</dbReference>
<gene>
    <name evidence="2" type="ORF">MELIAE_LOCUS10562</name>
</gene>
<keyword evidence="1" id="KW-1133">Transmembrane helix</keyword>
<dbReference type="EMBL" id="OV121138">
    <property type="protein sequence ID" value="CAH0560887.1"/>
    <property type="molecule type" value="Genomic_DNA"/>
</dbReference>
<proteinExistence type="predicted"/>
<name>A0A9P0FKU4_BRAAE</name>
<accession>A0A9P0FKU4</accession>
<dbReference type="Proteomes" id="UP001154078">
    <property type="component" value="Chromosome 7"/>
</dbReference>
<dbReference type="InterPro" id="IPR052728">
    <property type="entry name" value="O2_lipid_transport_reg"/>
</dbReference>
<feature type="transmembrane region" description="Helical" evidence="1">
    <location>
        <begin position="35"/>
        <end position="55"/>
    </location>
</feature>
<organism evidence="2 3">
    <name type="scientific">Brassicogethes aeneus</name>
    <name type="common">Rape pollen beetle</name>
    <name type="synonym">Meligethes aeneus</name>
    <dbReference type="NCBI Taxonomy" id="1431903"/>
    <lineage>
        <taxon>Eukaryota</taxon>
        <taxon>Metazoa</taxon>
        <taxon>Ecdysozoa</taxon>
        <taxon>Arthropoda</taxon>
        <taxon>Hexapoda</taxon>
        <taxon>Insecta</taxon>
        <taxon>Pterygota</taxon>
        <taxon>Neoptera</taxon>
        <taxon>Endopterygota</taxon>
        <taxon>Coleoptera</taxon>
        <taxon>Polyphaga</taxon>
        <taxon>Cucujiformia</taxon>
        <taxon>Nitidulidae</taxon>
        <taxon>Meligethinae</taxon>
        <taxon>Brassicogethes</taxon>
    </lineage>
</organism>
<dbReference type="AlphaFoldDB" id="A0A9P0FKU4"/>
<feature type="transmembrane region" description="Helical" evidence="1">
    <location>
        <begin position="67"/>
        <end position="86"/>
    </location>
</feature>
<keyword evidence="1" id="KW-0472">Membrane</keyword>
<sequence length="177" mass="19954">MVVMLTTMYSGYVFYNQEIPKSIIFNAVYSSMYHLTWGASISWIIIAVSCGYGAYINSILSWTPCIILSRLTYSTFLVHGIVQMFFVASLRSPQHMGYLLTFFNIGGQIFFSFLFGWILTMLVEAPILGMEKIIFSKAQAKYTESTENLEEKVENGRANEKGSVNGINGNLHISTHI</sequence>
<evidence type="ECO:0000313" key="2">
    <source>
        <dbReference type="EMBL" id="CAH0560887.1"/>
    </source>
</evidence>
<reference evidence="2" key="1">
    <citation type="submission" date="2021-12" db="EMBL/GenBank/DDBJ databases">
        <authorList>
            <person name="King R."/>
        </authorList>
    </citation>
    <scope>NUCLEOTIDE SEQUENCE</scope>
</reference>
<protein>
    <submittedName>
        <fullName evidence="2">Uncharacterized protein</fullName>
    </submittedName>
</protein>
<keyword evidence="1" id="KW-0812">Transmembrane</keyword>